<dbReference type="AlphaFoldDB" id="A0A4Q4SYJ2"/>
<dbReference type="Pfam" id="PF13350">
    <property type="entry name" value="Y_phosphatase3"/>
    <property type="match status" value="1"/>
</dbReference>
<proteinExistence type="predicted"/>
<dbReference type="Proteomes" id="UP000293360">
    <property type="component" value="Unassembled WGS sequence"/>
</dbReference>
<dbReference type="STRING" id="155417.A0A4Q4SYJ2"/>
<organism evidence="1 2">
    <name type="scientific">Monosporascus ibericus</name>
    <dbReference type="NCBI Taxonomy" id="155417"/>
    <lineage>
        <taxon>Eukaryota</taxon>
        <taxon>Fungi</taxon>
        <taxon>Dikarya</taxon>
        <taxon>Ascomycota</taxon>
        <taxon>Pezizomycotina</taxon>
        <taxon>Sordariomycetes</taxon>
        <taxon>Xylariomycetidae</taxon>
        <taxon>Xylariales</taxon>
        <taxon>Xylariales incertae sedis</taxon>
        <taxon>Monosporascus</taxon>
    </lineage>
</organism>
<dbReference type="InterPro" id="IPR026893">
    <property type="entry name" value="Tyr/Ser_Pase_IphP-type"/>
</dbReference>
<dbReference type="Gene3D" id="3.90.190.10">
    <property type="entry name" value="Protein tyrosine phosphatase superfamily"/>
    <property type="match status" value="1"/>
</dbReference>
<keyword evidence="2" id="KW-1185">Reference proteome</keyword>
<dbReference type="OrthoDB" id="9988524at2759"/>
<dbReference type="GO" id="GO:0004721">
    <property type="term" value="F:phosphoprotein phosphatase activity"/>
    <property type="evidence" value="ECO:0007669"/>
    <property type="project" value="InterPro"/>
</dbReference>
<dbReference type="InterPro" id="IPR029021">
    <property type="entry name" value="Prot-tyrosine_phosphatase-like"/>
</dbReference>
<reference evidence="1 2" key="1">
    <citation type="submission" date="2018-06" db="EMBL/GenBank/DDBJ databases">
        <title>Complete Genomes of Monosporascus.</title>
        <authorList>
            <person name="Robinson A.J."/>
            <person name="Natvig D.O."/>
        </authorList>
    </citation>
    <scope>NUCLEOTIDE SEQUENCE [LARGE SCALE GENOMIC DNA]</scope>
    <source>
        <strain evidence="1 2">CBS 110550</strain>
    </source>
</reference>
<evidence type="ECO:0000313" key="1">
    <source>
        <dbReference type="EMBL" id="RYO87115.1"/>
    </source>
</evidence>
<accession>A0A4Q4SYJ2</accession>
<dbReference type="SUPFAM" id="SSF52799">
    <property type="entry name" value="(Phosphotyrosine protein) phosphatases II"/>
    <property type="match status" value="1"/>
</dbReference>
<comment type="caution">
    <text evidence="1">The sequence shown here is derived from an EMBL/GenBank/DDBJ whole genome shotgun (WGS) entry which is preliminary data.</text>
</comment>
<evidence type="ECO:0000313" key="2">
    <source>
        <dbReference type="Proteomes" id="UP000293360"/>
    </source>
</evidence>
<sequence>MAYKFDEIINFRDVGKTVNDFLGYRLVEEGVLYRSARPDDASPRDREALKSELGIKTVMDLRTETEHLMQAEKRRAAAGADLETIPGRRIPGVRYSEIKITGRQFERFLLSHLSWLGFL</sequence>
<protein>
    <submittedName>
        <fullName evidence="1">Uncharacterized protein</fullName>
    </submittedName>
</protein>
<name>A0A4Q4SYJ2_9PEZI</name>
<dbReference type="EMBL" id="QJNU01000757">
    <property type="protein sequence ID" value="RYO87115.1"/>
    <property type="molecule type" value="Genomic_DNA"/>
</dbReference>
<gene>
    <name evidence="1" type="ORF">DL764_008911</name>
</gene>